<dbReference type="EMBL" id="FXBL01000004">
    <property type="protein sequence ID" value="SMH47787.1"/>
    <property type="molecule type" value="Genomic_DNA"/>
</dbReference>
<reference evidence="1 2" key="1">
    <citation type="submission" date="2017-04" db="EMBL/GenBank/DDBJ databases">
        <authorList>
            <person name="Afonso C.L."/>
            <person name="Miller P.J."/>
            <person name="Scott M.A."/>
            <person name="Spackman E."/>
            <person name="Goraichik I."/>
            <person name="Dimitrov K.M."/>
            <person name="Suarez D.L."/>
            <person name="Swayne D.E."/>
        </authorList>
    </citation>
    <scope>NUCLEOTIDE SEQUENCE [LARGE SCALE GENOMIC DNA]</scope>
    <source>
        <strain evidence="1 2">B5P</strain>
    </source>
</reference>
<dbReference type="Proteomes" id="UP000193083">
    <property type="component" value="Unassembled WGS sequence"/>
</dbReference>
<evidence type="ECO:0000313" key="2">
    <source>
        <dbReference type="Proteomes" id="UP000193083"/>
    </source>
</evidence>
<proteinExistence type="predicted"/>
<organism evidence="1 2">
    <name type="scientific">Mesorhizobium australicum</name>
    <dbReference type="NCBI Taxonomy" id="536018"/>
    <lineage>
        <taxon>Bacteria</taxon>
        <taxon>Pseudomonadati</taxon>
        <taxon>Pseudomonadota</taxon>
        <taxon>Alphaproteobacteria</taxon>
        <taxon>Hyphomicrobiales</taxon>
        <taxon>Phyllobacteriaceae</taxon>
        <taxon>Mesorhizobium</taxon>
    </lineage>
</organism>
<gene>
    <name evidence="1" type="ORF">SAMN02982922_3581</name>
</gene>
<dbReference type="OrthoDB" id="427383at2"/>
<dbReference type="AlphaFoldDB" id="A0A1X7PB11"/>
<sequence>MSSPQPDARREQVTRLVEENGYIAKVPVTLIYETDDPTNWGPYLSSGDALKLDEVRRALRGGDIAGAARHGEVFELTKVA</sequence>
<evidence type="ECO:0000313" key="1">
    <source>
        <dbReference type="EMBL" id="SMH47787.1"/>
    </source>
</evidence>
<dbReference type="RefSeq" id="WP_085465389.1">
    <property type="nucleotide sequence ID" value="NZ_FXBL01000004.1"/>
</dbReference>
<keyword evidence="2" id="KW-1185">Reference proteome</keyword>
<accession>A0A1X7PB11</accession>
<name>A0A1X7PB11_9HYPH</name>
<protein>
    <submittedName>
        <fullName evidence="1">Uncharacterized protein</fullName>
    </submittedName>
</protein>